<dbReference type="PANTHER" id="PTHR42776">
    <property type="entry name" value="SERINE PEPTIDASE S9 FAMILY MEMBER"/>
    <property type="match status" value="1"/>
</dbReference>
<reference evidence="4 5" key="1">
    <citation type="submission" date="2018-08" db="EMBL/GenBank/DDBJ databases">
        <title>Wenzhouxiangella salilacus sp. nov., a novel bacterium isolated from a saline lake in Xinjiang Province, China.</title>
        <authorList>
            <person name="Han S."/>
        </authorList>
    </citation>
    <scope>NUCLEOTIDE SEQUENCE [LARGE SCALE GENOMIC DNA]</scope>
    <source>
        <strain evidence="4 5">XDB06</strain>
    </source>
</reference>
<dbReference type="Gene3D" id="2.120.10.30">
    <property type="entry name" value="TolB, C-terminal domain"/>
    <property type="match status" value="1"/>
</dbReference>
<keyword evidence="2" id="KW-0732">Signal</keyword>
<dbReference type="GO" id="GO:0004252">
    <property type="term" value="F:serine-type endopeptidase activity"/>
    <property type="evidence" value="ECO:0007669"/>
    <property type="project" value="TreeGrafter"/>
</dbReference>
<dbReference type="EMBL" id="QUZK01000037">
    <property type="protein sequence ID" value="RFF30216.1"/>
    <property type="molecule type" value="Genomic_DNA"/>
</dbReference>
<evidence type="ECO:0000259" key="3">
    <source>
        <dbReference type="Pfam" id="PF00326"/>
    </source>
</evidence>
<dbReference type="InterPro" id="IPR011042">
    <property type="entry name" value="6-blade_b-propeller_TolB-like"/>
</dbReference>
<evidence type="ECO:0000256" key="2">
    <source>
        <dbReference type="SAM" id="SignalP"/>
    </source>
</evidence>
<dbReference type="Pfam" id="PF00326">
    <property type="entry name" value="Peptidase_S9"/>
    <property type="match status" value="1"/>
</dbReference>
<dbReference type="AlphaFoldDB" id="A0A3E1K862"/>
<dbReference type="PANTHER" id="PTHR42776:SF27">
    <property type="entry name" value="DIPEPTIDYL PEPTIDASE FAMILY MEMBER 6"/>
    <property type="match status" value="1"/>
</dbReference>
<evidence type="ECO:0000313" key="4">
    <source>
        <dbReference type="EMBL" id="RFF30216.1"/>
    </source>
</evidence>
<name>A0A3E1K862_9GAMM</name>
<dbReference type="Gene3D" id="3.40.50.1820">
    <property type="entry name" value="alpha/beta hydrolase"/>
    <property type="match status" value="1"/>
</dbReference>
<evidence type="ECO:0000313" key="5">
    <source>
        <dbReference type="Proteomes" id="UP000260351"/>
    </source>
</evidence>
<dbReference type="SUPFAM" id="SSF82171">
    <property type="entry name" value="DPP6 N-terminal domain-like"/>
    <property type="match status" value="1"/>
</dbReference>
<accession>A0A3E1K862</accession>
<feature type="domain" description="Peptidase S9 prolyl oligopeptidase catalytic" evidence="3">
    <location>
        <begin position="611"/>
        <end position="816"/>
    </location>
</feature>
<comment type="caution">
    <text evidence="4">The sequence shown here is derived from an EMBL/GenBank/DDBJ whole genome shotgun (WGS) entry which is preliminary data.</text>
</comment>
<organism evidence="4 5">
    <name type="scientific">Wenzhouxiangella sediminis</name>
    <dbReference type="NCBI Taxonomy" id="1792836"/>
    <lineage>
        <taxon>Bacteria</taxon>
        <taxon>Pseudomonadati</taxon>
        <taxon>Pseudomonadota</taxon>
        <taxon>Gammaproteobacteria</taxon>
        <taxon>Chromatiales</taxon>
        <taxon>Wenzhouxiangellaceae</taxon>
        <taxon>Wenzhouxiangella</taxon>
    </lineage>
</organism>
<feature type="chain" id="PRO_5017741576" evidence="2">
    <location>
        <begin position="23"/>
        <end position="828"/>
    </location>
</feature>
<dbReference type="InterPro" id="IPR029058">
    <property type="entry name" value="AB_hydrolase_fold"/>
</dbReference>
<dbReference type="GO" id="GO:0006508">
    <property type="term" value="P:proteolysis"/>
    <property type="evidence" value="ECO:0007669"/>
    <property type="project" value="InterPro"/>
</dbReference>
<dbReference type="InterPro" id="IPR001375">
    <property type="entry name" value="Peptidase_S9_cat"/>
</dbReference>
<dbReference type="RefSeq" id="WP_116650817.1">
    <property type="nucleotide sequence ID" value="NZ_QUZK01000037.1"/>
</dbReference>
<evidence type="ECO:0000256" key="1">
    <source>
        <dbReference type="ARBA" id="ARBA00022801"/>
    </source>
</evidence>
<dbReference type="OrthoDB" id="9812921at2"/>
<dbReference type="SUPFAM" id="SSF53474">
    <property type="entry name" value="alpha/beta-Hydrolases"/>
    <property type="match status" value="1"/>
</dbReference>
<keyword evidence="5" id="KW-1185">Reference proteome</keyword>
<gene>
    <name evidence="4" type="ORF">DZC52_09050</name>
</gene>
<sequence length="828" mass="92472">MIRSCLLAFTLLLLLPSPASLAEEDKPEPMAVDEVLALGPLPIAADLMEKAGHADGLRRALVGQLGEGELPRPGRSVSAFGRDSEWRSVSPAALASERTLQLLWFQLEAERFVRGHLTVEGLRNAVVYVDGKKVDGGAEGHALDLRNGSHEVWVVHEGAAEDGEPALAWQGRSDIDRVGAHTRPQRRVSAQRLTNAETVGDLAISPDGRYLALAYERRDEPADADIRRLEIRDLQTDRIVRQWTADRPAALAWSPDGSKLAVQTGDSLWLHDRETGQARALLLEHEGIGAWRWHPDSDSILFGWTRKDETETDKRRRLRALEDRWAGFRDLSQLYQVDVASGIVRALTAEERSVSLHDVVDGRALLSQYVVDYSEPPHSMTRVFELDLEDGEQRDIARLRSFNAIRYADDGYWLLAGPALSIGDGDVTPEGVIPNDYDTQLYHLSVDGTEAISFSRDFDPAFSGIERLADGNLLLSAVSGEESVLVYFDRDAERLRVVDSGLSVVESFVASRTSPPTVVARGTDADAPQRVHRVGLDGDNEVLVDTRESAYADVVLGEVRDWSFTNAEGVEIDGRYYLPPDFDAEGDYPLIVYYYGGTVPVNRQFTGRYPFNLWAAHGYVIYVVQPRGAIGYGQDFSARHVNAWGDYAADDIIEGTRQFVAAHDFVSEERIGNIGASYGGFMTMYLATKTDLFAASISHAGISALTSYWGEGWWGYGYSGVASRGSFPWNNRELYVEHSPVYNADKVTTPMLLLHGEADTNVPVGESDNMFTALKLLGREVEMVEFPGQDHWILDREQRYVWWDSILAWYDRWLKDEPEWWQNLYPES</sequence>
<protein>
    <submittedName>
        <fullName evidence="4">S9 family peptidase</fullName>
    </submittedName>
</protein>
<proteinExistence type="predicted"/>
<keyword evidence="1" id="KW-0378">Hydrolase</keyword>
<feature type="signal peptide" evidence="2">
    <location>
        <begin position="1"/>
        <end position="22"/>
    </location>
</feature>
<dbReference type="Proteomes" id="UP000260351">
    <property type="component" value="Unassembled WGS sequence"/>
</dbReference>